<dbReference type="AlphaFoldDB" id="A0A7X3CLK1"/>
<feature type="domain" description="CN hydrolase" evidence="2">
    <location>
        <begin position="8"/>
        <end position="246"/>
    </location>
</feature>
<dbReference type="PROSITE" id="PS50263">
    <property type="entry name" value="CN_HYDROLASE"/>
    <property type="match status" value="1"/>
</dbReference>
<dbReference type="CDD" id="cd07583">
    <property type="entry name" value="nitrilase_5"/>
    <property type="match status" value="1"/>
</dbReference>
<gene>
    <name evidence="3" type="ORF">GNP95_06405</name>
</gene>
<organism evidence="3 4">
    <name type="scientific">Paenibacillus woosongensis</name>
    <dbReference type="NCBI Taxonomy" id="307580"/>
    <lineage>
        <taxon>Bacteria</taxon>
        <taxon>Bacillati</taxon>
        <taxon>Bacillota</taxon>
        <taxon>Bacilli</taxon>
        <taxon>Bacillales</taxon>
        <taxon>Paenibacillaceae</taxon>
        <taxon>Paenibacillus</taxon>
    </lineage>
</organism>
<dbReference type="OrthoDB" id="9811121at2"/>
<dbReference type="Gene3D" id="3.60.110.10">
    <property type="entry name" value="Carbon-nitrogen hydrolase"/>
    <property type="match status" value="1"/>
</dbReference>
<comment type="caution">
    <text evidence="3">The sequence shown here is derived from an EMBL/GenBank/DDBJ whole genome shotgun (WGS) entry which is preliminary data.</text>
</comment>
<keyword evidence="3" id="KW-0378">Hydrolase</keyword>
<dbReference type="EMBL" id="WNZW01000002">
    <property type="protein sequence ID" value="MUG44623.1"/>
    <property type="molecule type" value="Genomic_DNA"/>
</dbReference>
<reference evidence="3 4" key="1">
    <citation type="submission" date="2019-11" db="EMBL/GenBank/DDBJ databases">
        <title>Draft genome sequences of five Paenibacillus species of dairy origin.</title>
        <authorList>
            <person name="Olajide A.M."/>
            <person name="Chen S."/>
            <person name="Lapointe G."/>
        </authorList>
    </citation>
    <scope>NUCLEOTIDE SEQUENCE [LARGE SCALE GENOMIC DNA]</scope>
    <source>
        <strain evidence="3 4">12CR55</strain>
    </source>
</reference>
<dbReference type="InterPro" id="IPR001110">
    <property type="entry name" value="UPF0012_CS"/>
</dbReference>
<sequence>MTQQQTSWNIAMIQCDIRMGRPAENREIVESWMEKAVSQAVKPDVIVLPEMWNTGYALEQIHELADVDGRETREWISGFARRNAVCIVAGSIAEKRGGDVYNTMRIYDVSGEEVAAYSKMHLFRLMQEEKHLAPGESAVTFDLDGQTSGASICYDIRFPELMRTLALTGAKVLFVPAAWPHPRLHHWRTLLMARAIENQMYVIACNRTGLSGKDNFFGHSMIIDPWGEVIAEGGEEEGIIAGRIDLSLVDEVRSRIPVFEDRRPSLYNVTP</sequence>
<dbReference type="InterPro" id="IPR036526">
    <property type="entry name" value="C-N_Hydrolase_sf"/>
</dbReference>
<proteinExistence type="inferred from homology"/>
<dbReference type="Pfam" id="PF00795">
    <property type="entry name" value="CN_hydrolase"/>
    <property type="match status" value="1"/>
</dbReference>
<dbReference type="InterPro" id="IPR003010">
    <property type="entry name" value="C-N_Hydrolase"/>
</dbReference>
<evidence type="ECO:0000313" key="3">
    <source>
        <dbReference type="EMBL" id="MUG44623.1"/>
    </source>
</evidence>
<dbReference type="GO" id="GO:0016787">
    <property type="term" value="F:hydrolase activity"/>
    <property type="evidence" value="ECO:0007669"/>
    <property type="project" value="UniProtKB-KW"/>
</dbReference>
<dbReference type="Proteomes" id="UP000447876">
    <property type="component" value="Unassembled WGS sequence"/>
</dbReference>
<accession>A0A7X3CLK1</accession>
<dbReference type="PANTHER" id="PTHR23088:SF27">
    <property type="entry name" value="DEAMINATED GLUTATHIONE AMIDASE"/>
    <property type="match status" value="1"/>
</dbReference>
<dbReference type="PROSITE" id="PS01227">
    <property type="entry name" value="UPF0012"/>
    <property type="match status" value="1"/>
</dbReference>
<dbReference type="PANTHER" id="PTHR23088">
    <property type="entry name" value="NITRILASE-RELATED"/>
    <property type="match status" value="1"/>
</dbReference>
<protein>
    <submittedName>
        <fullName evidence="3">Carbon-nitrogen family hydrolase</fullName>
    </submittedName>
</protein>
<comment type="similarity">
    <text evidence="1">Belongs to the carbon-nitrogen hydrolase superfamily. NIT1/NIT2 family.</text>
</comment>
<dbReference type="RefSeq" id="WP_155610069.1">
    <property type="nucleotide sequence ID" value="NZ_WNZW01000002.1"/>
</dbReference>
<evidence type="ECO:0000256" key="1">
    <source>
        <dbReference type="ARBA" id="ARBA00010613"/>
    </source>
</evidence>
<evidence type="ECO:0000313" key="4">
    <source>
        <dbReference type="Proteomes" id="UP000447876"/>
    </source>
</evidence>
<dbReference type="SUPFAM" id="SSF56317">
    <property type="entry name" value="Carbon-nitrogen hydrolase"/>
    <property type="match status" value="1"/>
</dbReference>
<name>A0A7X3CLK1_9BACL</name>
<evidence type="ECO:0000259" key="2">
    <source>
        <dbReference type="PROSITE" id="PS50263"/>
    </source>
</evidence>